<dbReference type="GO" id="GO:0033388">
    <property type="term" value="P:putrescine biosynthetic process from arginine"/>
    <property type="evidence" value="ECO:0007669"/>
    <property type="project" value="TreeGrafter"/>
</dbReference>
<keyword evidence="4" id="KW-1185">Reference proteome</keyword>
<evidence type="ECO:0000313" key="4">
    <source>
        <dbReference type="Proteomes" id="UP000092544"/>
    </source>
</evidence>
<sequence length="249" mass="26503">MSSQSITVSLAQIPVVKGAVDENLTTHLFAIARSAAIGADLVVFPELSLTGYELELAAGLAFHAHAPEFAVLSKASIENNIIVIAGCPCAVEKDKPAIGAVICFPDGRIEHYAKQYLHDGEDQYCSIGTKDYVFLVGNYRVALGICADFSDARHPARAAEKLADLYVASALISESGYEADAKILSHIAAQYQMPVMLSNHISQTGGWQTFGHNAAWDSSGQLAVSSHSKEACLLLCTLNTSEITGYVIA</sequence>
<dbReference type="SUPFAM" id="SSF56317">
    <property type="entry name" value="Carbon-nitrogen hydrolase"/>
    <property type="match status" value="1"/>
</dbReference>
<reference evidence="3 4" key="1">
    <citation type="submission" date="2016-06" db="EMBL/GenBank/DDBJ databases">
        <authorList>
            <person name="Kjaerup R.B."/>
            <person name="Dalgaard T.S."/>
            <person name="Juul-Madsen H.R."/>
        </authorList>
    </citation>
    <scope>NUCLEOTIDE SEQUENCE [LARGE SCALE GENOMIC DNA]</scope>
    <source>
        <strain evidence="3 4">CECT 8886</strain>
    </source>
</reference>
<dbReference type="EMBL" id="FLOB01000004">
    <property type="protein sequence ID" value="SBS31246.1"/>
    <property type="molecule type" value="Genomic_DNA"/>
</dbReference>
<protein>
    <submittedName>
        <fullName evidence="3">C-N hydrolase family amidase</fullName>
    </submittedName>
</protein>
<dbReference type="Proteomes" id="UP000092544">
    <property type="component" value="Unassembled WGS sequence"/>
</dbReference>
<name>A0A1A8TDI9_9GAMM</name>
<gene>
    <name evidence="3" type="ORF">MSP8886_02035</name>
</gene>
<evidence type="ECO:0000256" key="1">
    <source>
        <dbReference type="ARBA" id="ARBA00022801"/>
    </source>
</evidence>
<dbReference type="InterPro" id="IPR050345">
    <property type="entry name" value="Aliph_Amidase/BUP"/>
</dbReference>
<dbReference type="STRING" id="1792290.MSP8886_02035"/>
<dbReference type="InterPro" id="IPR003010">
    <property type="entry name" value="C-N_Hydrolase"/>
</dbReference>
<dbReference type="Gene3D" id="3.60.110.10">
    <property type="entry name" value="Carbon-nitrogen hydrolase"/>
    <property type="match status" value="1"/>
</dbReference>
<organism evidence="3 4">
    <name type="scientific">Marinomonas spartinae</name>
    <dbReference type="NCBI Taxonomy" id="1792290"/>
    <lineage>
        <taxon>Bacteria</taxon>
        <taxon>Pseudomonadati</taxon>
        <taxon>Pseudomonadota</taxon>
        <taxon>Gammaproteobacteria</taxon>
        <taxon>Oceanospirillales</taxon>
        <taxon>Oceanospirillaceae</taxon>
        <taxon>Marinomonas</taxon>
    </lineage>
</organism>
<feature type="domain" description="CN hydrolase" evidence="2">
    <location>
        <begin position="6"/>
        <end position="249"/>
    </location>
</feature>
<dbReference type="PANTHER" id="PTHR43674:SF2">
    <property type="entry name" value="BETA-UREIDOPROPIONASE"/>
    <property type="match status" value="1"/>
</dbReference>
<dbReference type="GO" id="GO:0050126">
    <property type="term" value="F:N-carbamoylputrescine amidase activity"/>
    <property type="evidence" value="ECO:0007669"/>
    <property type="project" value="TreeGrafter"/>
</dbReference>
<dbReference type="PANTHER" id="PTHR43674">
    <property type="entry name" value="NITRILASE C965.09-RELATED"/>
    <property type="match status" value="1"/>
</dbReference>
<dbReference type="RefSeq" id="WP_067015954.1">
    <property type="nucleotide sequence ID" value="NZ_FLOB01000004.1"/>
</dbReference>
<dbReference type="AlphaFoldDB" id="A0A1A8TDI9"/>
<dbReference type="InterPro" id="IPR036526">
    <property type="entry name" value="C-N_Hydrolase_sf"/>
</dbReference>
<accession>A0A1A8TDI9</accession>
<proteinExistence type="predicted"/>
<evidence type="ECO:0000313" key="3">
    <source>
        <dbReference type="EMBL" id="SBS31246.1"/>
    </source>
</evidence>
<keyword evidence="1 3" id="KW-0378">Hydrolase</keyword>
<dbReference type="CDD" id="cd07197">
    <property type="entry name" value="nitrilase"/>
    <property type="match status" value="1"/>
</dbReference>
<evidence type="ECO:0000259" key="2">
    <source>
        <dbReference type="PROSITE" id="PS50263"/>
    </source>
</evidence>
<dbReference type="OrthoDB" id="9760188at2"/>
<dbReference type="Pfam" id="PF00795">
    <property type="entry name" value="CN_hydrolase"/>
    <property type="match status" value="1"/>
</dbReference>
<dbReference type="PROSITE" id="PS50263">
    <property type="entry name" value="CN_HYDROLASE"/>
    <property type="match status" value="1"/>
</dbReference>